<dbReference type="Gene3D" id="3.40.50.2000">
    <property type="entry name" value="Glycogen Phosphorylase B"/>
    <property type="match status" value="2"/>
</dbReference>
<accession>A0A3E0E2G4</accession>
<protein>
    <recommendedName>
        <fullName evidence="3">UDP-N-acetylglucosamine 2-epimerase (non-hydrolyzing)</fullName>
        <ecNumber evidence="3">5.1.3.14</ecNumber>
    </recommendedName>
</protein>
<evidence type="ECO:0000256" key="1">
    <source>
        <dbReference type="ARBA" id="ARBA00023235"/>
    </source>
</evidence>
<comment type="caution">
    <text evidence="6">The sequence shown here is derived from an EMBL/GenBank/DDBJ whole genome shotgun (WGS) entry which is preliminary data.</text>
</comment>
<dbReference type="InterPro" id="IPR003331">
    <property type="entry name" value="UDP_GlcNAc_Epimerase_2_dom"/>
</dbReference>
<dbReference type="AlphaFoldDB" id="A0A3E0E2G4"/>
<evidence type="ECO:0000313" key="7">
    <source>
        <dbReference type="Proteomes" id="UP000256405"/>
    </source>
</evidence>
<dbReference type="PANTHER" id="PTHR43174">
    <property type="entry name" value="UDP-N-ACETYLGLUCOSAMINE 2-EPIMERASE"/>
    <property type="match status" value="1"/>
</dbReference>
<dbReference type="Proteomes" id="UP000256405">
    <property type="component" value="Unassembled WGS sequence"/>
</dbReference>
<evidence type="ECO:0000259" key="5">
    <source>
        <dbReference type="Pfam" id="PF02350"/>
    </source>
</evidence>
<dbReference type="OrthoDB" id="9803238at2"/>
<keyword evidence="7" id="KW-1185">Reference proteome</keyword>
<dbReference type="EMBL" id="QUNF01000004">
    <property type="protein sequence ID" value="REG91519.1"/>
    <property type="molecule type" value="Genomic_DNA"/>
</dbReference>
<evidence type="ECO:0000256" key="3">
    <source>
        <dbReference type="ARBA" id="ARBA00038858"/>
    </source>
</evidence>
<dbReference type="NCBIfam" id="TIGR00236">
    <property type="entry name" value="wecB"/>
    <property type="match status" value="1"/>
</dbReference>
<gene>
    <name evidence="6" type="ORF">C8N25_104133</name>
</gene>
<comment type="similarity">
    <text evidence="2 4">Belongs to the UDP-N-acetylglucosamine 2-epimerase family.</text>
</comment>
<dbReference type="InterPro" id="IPR029767">
    <property type="entry name" value="WecB-like"/>
</dbReference>
<feature type="domain" description="UDP-N-acetylglucosamine 2-epimerase" evidence="5">
    <location>
        <begin position="30"/>
        <end position="370"/>
    </location>
</feature>
<reference evidence="6 7" key="1">
    <citation type="submission" date="2018-08" db="EMBL/GenBank/DDBJ databases">
        <title>Genomic Encyclopedia of Archaeal and Bacterial Type Strains, Phase II (KMG-II): from individual species to whole genera.</title>
        <authorList>
            <person name="Goeker M."/>
        </authorList>
    </citation>
    <scope>NUCLEOTIDE SEQUENCE [LARGE SCALE GENOMIC DNA]</scope>
    <source>
        <strain evidence="6 7">DSM 15986</strain>
    </source>
</reference>
<dbReference type="CDD" id="cd03786">
    <property type="entry name" value="GTB_UDP-GlcNAc_2-Epimerase"/>
    <property type="match status" value="1"/>
</dbReference>
<sequence>MRIDVVYGTRPELIKLAVLILQLKEVFGNELRVISTGQHREMLLGLEDWFGIKPDISLNIMKPGQSLGHLSGELLIKLTDVYTDENPDLVIVQGDTQTALAGAQAAFFKGIKVAHVEAGLRTYKKLSPFPEELNRQFISKIADLHFCPSETSRKYLLEEKVDSADISVVGNTVLDALAFSREKIEKDRIFPIKLKPFFEGEKTGTKLILVTSHRRENLESGLKQICNSILKLAQTNPDVQFVFLLHHNPDVKKTMMDLLGEGRENLILLPPLSYPEFLAVMNRCYFILTDSGGLQEEAPSFGKPVLLLRSVTERPEGVAAGCVKLVGAEYDSIITEAQELLDSFSSYQKMLVKENPFGSGIASKLIVERLLNYSTLND</sequence>
<dbReference type="GO" id="GO:0008761">
    <property type="term" value="F:UDP-N-acetylglucosamine 2-epimerase activity"/>
    <property type="evidence" value="ECO:0007669"/>
    <property type="project" value="UniProtKB-EC"/>
</dbReference>
<dbReference type="Pfam" id="PF02350">
    <property type="entry name" value="Epimerase_2"/>
    <property type="match status" value="1"/>
</dbReference>
<organism evidence="6 7">
    <name type="scientific">Algoriphagus antarcticus</name>
    <dbReference type="NCBI Taxonomy" id="238540"/>
    <lineage>
        <taxon>Bacteria</taxon>
        <taxon>Pseudomonadati</taxon>
        <taxon>Bacteroidota</taxon>
        <taxon>Cytophagia</taxon>
        <taxon>Cytophagales</taxon>
        <taxon>Cyclobacteriaceae</taxon>
        <taxon>Algoriphagus</taxon>
    </lineage>
</organism>
<evidence type="ECO:0000256" key="4">
    <source>
        <dbReference type="RuleBase" id="RU003513"/>
    </source>
</evidence>
<keyword evidence="1 4" id="KW-0413">Isomerase</keyword>
<dbReference type="EC" id="5.1.3.14" evidence="3"/>
<evidence type="ECO:0000256" key="2">
    <source>
        <dbReference type="ARBA" id="ARBA00038209"/>
    </source>
</evidence>
<evidence type="ECO:0000313" key="6">
    <source>
        <dbReference type="EMBL" id="REG91519.1"/>
    </source>
</evidence>
<dbReference type="PANTHER" id="PTHR43174:SF2">
    <property type="entry name" value="UDP-N-ACETYLGLUCOSAMINE 2-EPIMERASE"/>
    <property type="match status" value="1"/>
</dbReference>
<proteinExistence type="inferred from homology"/>
<name>A0A3E0E2G4_9BACT</name>
<dbReference type="SUPFAM" id="SSF53756">
    <property type="entry name" value="UDP-Glycosyltransferase/glycogen phosphorylase"/>
    <property type="match status" value="1"/>
</dbReference>